<keyword evidence="4" id="KW-1185">Reference proteome</keyword>
<dbReference type="RefSeq" id="WP_252742319.1">
    <property type="nucleotide sequence ID" value="NZ_JAMXIB010000016.1"/>
</dbReference>
<accession>A0ABT1B206</accession>
<evidence type="ECO:0000313" key="3">
    <source>
        <dbReference type="EMBL" id="MCO5725947.1"/>
    </source>
</evidence>
<dbReference type="EMBL" id="JAMXIB010000016">
    <property type="protein sequence ID" value="MCO5725947.1"/>
    <property type="molecule type" value="Genomic_DNA"/>
</dbReference>
<evidence type="ECO:0008006" key="5">
    <source>
        <dbReference type="Google" id="ProtNLM"/>
    </source>
</evidence>
<name>A0ABT1B206_9FLAO</name>
<feature type="region of interest" description="Disordered" evidence="1">
    <location>
        <begin position="127"/>
        <end position="147"/>
    </location>
</feature>
<feature type="chain" id="PRO_5046780900" description="Periplasmic heavy metal sensor" evidence="2">
    <location>
        <begin position="19"/>
        <end position="147"/>
    </location>
</feature>
<feature type="compositionally biased region" description="Basic and acidic residues" evidence="1">
    <location>
        <begin position="20"/>
        <end position="39"/>
    </location>
</feature>
<feature type="compositionally biased region" description="Basic residues" evidence="1">
    <location>
        <begin position="134"/>
        <end position="147"/>
    </location>
</feature>
<proteinExistence type="predicted"/>
<keyword evidence="2" id="KW-0732">Signal</keyword>
<protein>
    <recommendedName>
        <fullName evidence="5">Periplasmic heavy metal sensor</fullName>
    </recommendedName>
</protein>
<gene>
    <name evidence="3" type="ORF">NG653_13870</name>
</gene>
<reference evidence="3 4" key="1">
    <citation type="submission" date="2022-06" db="EMBL/GenBank/DDBJ databases">
        <authorList>
            <person name="Xuan X."/>
        </authorList>
    </citation>
    <scope>NUCLEOTIDE SEQUENCE [LARGE SCALE GENOMIC DNA]</scope>
    <source>
        <strain evidence="3 4">2V75</strain>
    </source>
</reference>
<evidence type="ECO:0000313" key="4">
    <source>
        <dbReference type="Proteomes" id="UP001206312"/>
    </source>
</evidence>
<feature type="signal peptide" evidence="2">
    <location>
        <begin position="1"/>
        <end position="18"/>
    </location>
</feature>
<organism evidence="3 4">
    <name type="scientific">Robiginitalea marina</name>
    <dbReference type="NCBI Taxonomy" id="2954105"/>
    <lineage>
        <taxon>Bacteria</taxon>
        <taxon>Pseudomonadati</taxon>
        <taxon>Bacteroidota</taxon>
        <taxon>Flavobacteriia</taxon>
        <taxon>Flavobacteriales</taxon>
        <taxon>Flavobacteriaceae</taxon>
        <taxon>Robiginitalea</taxon>
    </lineage>
</organism>
<evidence type="ECO:0000256" key="1">
    <source>
        <dbReference type="SAM" id="MobiDB-lite"/>
    </source>
</evidence>
<comment type="caution">
    <text evidence="3">The sequence shown here is derived from an EMBL/GenBank/DDBJ whole genome shotgun (WGS) entry which is preliminary data.</text>
</comment>
<feature type="region of interest" description="Disordered" evidence="1">
    <location>
        <begin position="19"/>
        <end position="39"/>
    </location>
</feature>
<dbReference type="Proteomes" id="UP001206312">
    <property type="component" value="Unassembled WGS sequence"/>
</dbReference>
<sequence>MKTAATLILLLLGLGAMAQEKPRQRGQKHPELEKLSPEQRADLQSKRMALMLDLNTDQQQEVASVLEKHFAERKPMQGKAPARRDSLAQSAEARYANMSRRLDRQLAVQQEMKKILSEKQFEKWLDHRAEARRQHGRKGSGHRQRRG</sequence>
<evidence type="ECO:0000256" key="2">
    <source>
        <dbReference type="SAM" id="SignalP"/>
    </source>
</evidence>